<accession>A0A1G6Q209</accession>
<reference evidence="2" key="1">
    <citation type="submission" date="2016-10" db="EMBL/GenBank/DDBJ databases">
        <authorList>
            <person name="Varghese N."/>
            <person name="Submissions S."/>
        </authorList>
    </citation>
    <scope>NUCLEOTIDE SEQUENCE [LARGE SCALE GENOMIC DNA]</scope>
    <source>
        <strain evidence="2">DSM 26382</strain>
    </source>
</reference>
<keyword evidence="2" id="KW-1185">Reference proteome</keyword>
<dbReference type="AlphaFoldDB" id="A0A1G6Q209"/>
<sequence>MQALNFWNDCIGKFLGPEMPPELAITQQVPTRLKKGTGLNRLGAGIDVFYIASPGSSSVIGKLEITERSELVLVASEDVSGEKHIAQWLIHEAPADTPWMIGVIGNANPINSLKLSYPPALCRFCGANSGFDFDLSAVRQAVSIIGDLDWKKDIAPALHVYQARMHANDTGDQDKAEKEGKKLLKMFEKNPHLRTALLALCRLPLKPNSGEYEVLSWYNRVR</sequence>
<evidence type="ECO:0000313" key="2">
    <source>
        <dbReference type="Proteomes" id="UP000199467"/>
    </source>
</evidence>
<gene>
    <name evidence="1" type="ORF">SAMN05216576_107213</name>
</gene>
<name>A0A1G6Q209_9GAMM</name>
<dbReference type="Proteomes" id="UP000199467">
    <property type="component" value="Unassembled WGS sequence"/>
</dbReference>
<protein>
    <submittedName>
        <fullName evidence="1">Uncharacterized protein</fullName>
    </submittedName>
</protein>
<dbReference type="RefSeq" id="WP_069901342.1">
    <property type="nucleotide sequence ID" value="NZ_FMZQ01000007.1"/>
</dbReference>
<proteinExistence type="predicted"/>
<organism evidence="1 2">
    <name type="scientific">Ectopseudomonas chengduensis</name>
    <dbReference type="NCBI Taxonomy" id="489632"/>
    <lineage>
        <taxon>Bacteria</taxon>
        <taxon>Pseudomonadati</taxon>
        <taxon>Pseudomonadota</taxon>
        <taxon>Gammaproteobacteria</taxon>
        <taxon>Pseudomonadales</taxon>
        <taxon>Pseudomonadaceae</taxon>
        <taxon>Ectopseudomonas</taxon>
    </lineage>
</organism>
<evidence type="ECO:0000313" key="1">
    <source>
        <dbReference type="EMBL" id="SDC86379.1"/>
    </source>
</evidence>
<dbReference type="EMBL" id="FMZQ01000007">
    <property type="protein sequence ID" value="SDC86379.1"/>
    <property type="molecule type" value="Genomic_DNA"/>
</dbReference>